<evidence type="ECO:0000256" key="1">
    <source>
        <dbReference type="ARBA" id="ARBA00022801"/>
    </source>
</evidence>
<name>A0A2A4G2M1_9FLAO</name>
<dbReference type="EMBL" id="NBWU01000008">
    <property type="protein sequence ID" value="PCE62673.1"/>
    <property type="molecule type" value="Genomic_DNA"/>
</dbReference>
<sequence>MLPMVPGPIVKCVPCLANQTKMKPTVYLLLTVILCSQWVKGQQTQDPFWSHKFSVVSNTPYGEDPAQRLDLYLQGEFIGEPQYFKPAPTPRPTVVYFHGGGWISGEKETRLGLFMHYLERGWQVVNVEYRLGKNTAPNAVTDAKAVLEWLGTHGKKFNVDFEQIILSGESAGGHLALYTGFEYTKQENAPLHIKGIINWFGAVDLCALDTYYGDNPMNYLRLWTGSETAAKEKCEALSVTTVLHQKVPPVLSIHGTEDTVVPFDQAELLHQKLEDLGVTNQLLPQKGGKHMGFTNTQFQTIQSEIFYFLSQLK</sequence>
<feature type="domain" description="BD-FAE-like" evidence="2">
    <location>
        <begin position="89"/>
        <end position="273"/>
    </location>
</feature>
<evidence type="ECO:0000313" key="3">
    <source>
        <dbReference type="EMBL" id="PCE62673.1"/>
    </source>
</evidence>
<evidence type="ECO:0000259" key="2">
    <source>
        <dbReference type="Pfam" id="PF20434"/>
    </source>
</evidence>
<dbReference type="Gene3D" id="3.40.50.1820">
    <property type="entry name" value="alpha/beta hydrolase"/>
    <property type="match status" value="1"/>
</dbReference>
<dbReference type="SUPFAM" id="SSF53474">
    <property type="entry name" value="alpha/beta-Hydrolases"/>
    <property type="match status" value="1"/>
</dbReference>
<dbReference type="InterPro" id="IPR029058">
    <property type="entry name" value="AB_hydrolase_fold"/>
</dbReference>
<dbReference type="InterPro" id="IPR050300">
    <property type="entry name" value="GDXG_lipolytic_enzyme"/>
</dbReference>
<keyword evidence="1" id="KW-0378">Hydrolase</keyword>
<dbReference type="InterPro" id="IPR049492">
    <property type="entry name" value="BD-FAE-like_dom"/>
</dbReference>
<accession>A0A2A4G2M1</accession>
<organism evidence="3 4">
    <name type="scientific">Sediminicola luteus</name>
    <dbReference type="NCBI Taxonomy" id="319238"/>
    <lineage>
        <taxon>Bacteria</taxon>
        <taxon>Pseudomonadati</taxon>
        <taxon>Bacteroidota</taxon>
        <taxon>Flavobacteriia</taxon>
        <taxon>Flavobacteriales</taxon>
        <taxon>Flavobacteriaceae</taxon>
        <taxon>Sediminicola</taxon>
    </lineage>
</organism>
<reference evidence="3 4" key="1">
    <citation type="submission" date="2017-04" db="EMBL/GenBank/DDBJ databases">
        <title>A new member of the family Flavobacteriaceae isolated from ascidians.</title>
        <authorList>
            <person name="Chen L."/>
        </authorList>
    </citation>
    <scope>NUCLEOTIDE SEQUENCE [LARGE SCALE GENOMIC DNA]</scope>
    <source>
        <strain evidence="3 4">HQA918</strain>
    </source>
</reference>
<comment type="caution">
    <text evidence="3">The sequence shown here is derived from an EMBL/GenBank/DDBJ whole genome shotgun (WGS) entry which is preliminary data.</text>
</comment>
<dbReference type="Pfam" id="PF20434">
    <property type="entry name" value="BD-FAE"/>
    <property type="match status" value="1"/>
</dbReference>
<dbReference type="AlphaFoldDB" id="A0A2A4G2M1"/>
<evidence type="ECO:0000313" key="4">
    <source>
        <dbReference type="Proteomes" id="UP000219559"/>
    </source>
</evidence>
<dbReference type="PANTHER" id="PTHR48081">
    <property type="entry name" value="AB HYDROLASE SUPERFAMILY PROTEIN C4A8.06C"/>
    <property type="match status" value="1"/>
</dbReference>
<dbReference type="GO" id="GO:0016787">
    <property type="term" value="F:hydrolase activity"/>
    <property type="evidence" value="ECO:0007669"/>
    <property type="project" value="UniProtKB-KW"/>
</dbReference>
<proteinExistence type="predicted"/>
<keyword evidence="4" id="KW-1185">Reference proteome</keyword>
<dbReference type="OrthoDB" id="9803990at2"/>
<protein>
    <recommendedName>
        <fullName evidence="2">BD-FAE-like domain-containing protein</fullName>
    </recommendedName>
</protein>
<gene>
    <name evidence="3" type="ORF">B7P33_18760</name>
</gene>
<dbReference type="Proteomes" id="UP000219559">
    <property type="component" value="Unassembled WGS sequence"/>
</dbReference>